<evidence type="ECO:0000256" key="4">
    <source>
        <dbReference type="ARBA" id="ARBA00022691"/>
    </source>
</evidence>
<dbReference type="PRINTS" id="PR00507">
    <property type="entry name" value="N12N6MTFRASE"/>
</dbReference>
<proteinExistence type="inferred from homology"/>
<gene>
    <name evidence="8" type="ORF">J8C05_04900</name>
</gene>
<keyword evidence="3" id="KW-0808">Transferase</keyword>
<keyword evidence="2 8" id="KW-0489">Methyltransferase</keyword>
<feature type="domain" description="DNA methylase adenine-specific" evidence="6">
    <location>
        <begin position="20"/>
        <end position="228"/>
    </location>
</feature>
<dbReference type="RefSeq" id="WP_211423049.1">
    <property type="nucleotide sequence ID" value="NZ_CP072642.1"/>
</dbReference>
<evidence type="ECO:0000256" key="5">
    <source>
        <dbReference type="ARBA" id="ARBA00022747"/>
    </source>
</evidence>
<dbReference type="GO" id="GO:0008168">
    <property type="term" value="F:methyltransferase activity"/>
    <property type="evidence" value="ECO:0007669"/>
    <property type="project" value="UniProtKB-KW"/>
</dbReference>
<dbReference type="PANTHER" id="PTHR33841">
    <property type="entry name" value="DNA METHYLTRANSFERASE YEEA-RELATED"/>
    <property type="match status" value="1"/>
</dbReference>
<dbReference type="InterPro" id="IPR002052">
    <property type="entry name" value="DNA_methylase_N6_adenine_CS"/>
</dbReference>
<organism evidence="8 9">
    <name type="scientific">Chloracidobacterium sp. N</name>
    <dbReference type="NCBI Taxonomy" id="2821540"/>
    <lineage>
        <taxon>Bacteria</taxon>
        <taxon>Pseudomonadati</taxon>
        <taxon>Acidobacteriota</taxon>
        <taxon>Terriglobia</taxon>
        <taxon>Terriglobales</taxon>
        <taxon>Acidobacteriaceae</taxon>
        <taxon>Chloracidobacterium</taxon>
        <taxon>Chloracidobacterium aggregatum</taxon>
    </lineage>
</organism>
<dbReference type="Gene3D" id="3.40.50.150">
    <property type="entry name" value="Vaccinia Virus protein VP39"/>
    <property type="match status" value="1"/>
</dbReference>
<keyword evidence="4" id="KW-0949">S-adenosyl-L-methionine</keyword>
<accession>A0ABX8B1A6</accession>
<dbReference type="PROSITE" id="PS00092">
    <property type="entry name" value="N6_MTASE"/>
    <property type="match status" value="1"/>
</dbReference>
<evidence type="ECO:0000256" key="2">
    <source>
        <dbReference type="ARBA" id="ARBA00022603"/>
    </source>
</evidence>
<evidence type="ECO:0000313" key="9">
    <source>
        <dbReference type="Proteomes" id="UP000677668"/>
    </source>
</evidence>
<dbReference type="EMBL" id="CP072642">
    <property type="protein sequence ID" value="QUV94782.1"/>
    <property type="molecule type" value="Genomic_DNA"/>
</dbReference>
<evidence type="ECO:0000259" key="7">
    <source>
        <dbReference type="Pfam" id="PF22837"/>
    </source>
</evidence>
<comment type="similarity">
    <text evidence="1">Belongs to the N(4)/N(6)-methyltransferase family.</text>
</comment>
<sequence length="507" mass="57798">MLKTSNHKLSSSWKTRELLRSKGQFWTPDWVAEPMVEYVLAEKGGLLFDPAVGAGAFFRAAKVVASEKGLSVRFAGMEIDPVTLSQAQENGLTKDDIALVEIADFVLQAPCKKFHAIVANPPYIRHHRITPEKKVQLRRLSIQTIGKALDGRAGLHVYFLMRALSLLEENGRLAFIVPADVCEGKFASELWTWITANFTLDAIITFSPEASPFPQIDVNPIILLIRRSAPRERFLWAKCCFQATSSFKYWVRSQFRDTSKRDLIVIERDLKEGLSEGFSREPTLCKGKSRYVLGDFISVKRGIATGANDFFFMTAEKVRELRIPEKYLTQAIGRTRDVVGDEITYRTLEEIEKKGRPTLLLSLNEDNLENFPESVKQYLSKGEELGLPNRPLISQRNPWYKIETRIPPPFLFAYLGRRNSRFIRNYAYVVPLTSFLCIYPKRNDKKNIDQIWKILTHPDVLAGLSMVGKTYGDGAIKVEPRFLEKLPIPDHVVELSGLSMQMCLFER</sequence>
<evidence type="ECO:0000259" key="6">
    <source>
        <dbReference type="Pfam" id="PF02384"/>
    </source>
</evidence>
<dbReference type="GO" id="GO:0032259">
    <property type="term" value="P:methylation"/>
    <property type="evidence" value="ECO:0007669"/>
    <property type="project" value="UniProtKB-KW"/>
</dbReference>
<dbReference type="InterPro" id="IPR054520">
    <property type="entry name" value="M_Eco57I_C"/>
</dbReference>
<dbReference type="InterPro" id="IPR003356">
    <property type="entry name" value="DNA_methylase_A-5"/>
</dbReference>
<dbReference type="Proteomes" id="UP000677668">
    <property type="component" value="Chromosome 1"/>
</dbReference>
<dbReference type="SUPFAM" id="SSF53335">
    <property type="entry name" value="S-adenosyl-L-methionine-dependent methyltransferases"/>
    <property type="match status" value="1"/>
</dbReference>
<reference evidence="8 9" key="1">
    <citation type="submission" date="2021-03" db="EMBL/GenBank/DDBJ databases">
        <title>Genomic and phenotypic characterization of Chloracidobacterium isolates provides evidence for multiple species.</title>
        <authorList>
            <person name="Saini M.K."/>
            <person name="Costas A.M.G."/>
            <person name="Tank M."/>
            <person name="Bryant D.A."/>
        </authorList>
    </citation>
    <scope>NUCLEOTIDE SEQUENCE [LARGE SCALE GENOMIC DNA]</scope>
    <source>
        <strain evidence="8 9">N</strain>
    </source>
</reference>
<dbReference type="InterPro" id="IPR050953">
    <property type="entry name" value="N4_N6_ade-DNA_methylase"/>
</dbReference>
<dbReference type="PANTHER" id="PTHR33841:SF5">
    <property type="entry name" value="DNA METHYLASE (MODIFICATION METHYLASE) (METHYLTRANSFERASE)-RELATED"/>
    <property type="match status" value="1"/>
</dbReference>
<evidence type="ECO:0000256" key="1">
    <source>
        <dbReference type="ARBA" id="ARBA00006594"/>
    </source>
</evidence>
<dbReference type="Pfam" id="PF22837">
    <property type="entry name" value="M_Eco57I_C"/>
    <property type="match status" value="1"/>
</dbReference>
<evidence type="ECO:0000256" key="3">
    <source>
        <dbReference type="ARBA" id="ARBA00022679"/>
    </source>
</evidence>
<keyword evidence="5" id="KW-0680">Restriction system</keyword>
<keyword evidence="9" id="KW-1185">Reference proteome</keyword>
<evidence type="ECO:0000313" key="8">
    <source>
        <dbReference type="EMBL" id="QUV94782.1"/>
    </source>
</evidence>
<protein>
    <submittedName>
        <fullName evidence="8">N-6 DNA methylase</fullName>
    </submittedName>
</protein>
<name>A0ABX8B1A6_9BACT</name>
<feature type="domain" description="Type II methyltransferase M.Eco57I C-terminal" evidence="7">
    <location>
        <begin position="288"/>
        <end position="492"/>
    </location>
</feature>
<dbReference type="Pfam" id="PF02384">
    <property type="entry name" value="N6_Mtase"/>
    <property type="match status" value="1"/>
</dbReference>
<dbReference type="InterPro" id="IPR029063">
    <property type="entry name" value="SAM-dependent_MTases_sf"/>
</dbReference>